<dbReference type="Proteomes" id="UP001295684">
    <property type="component" value="Unassembled WGS sequence"/>
</dbReference>
<keyword evidence="1" id="KW-0472">Membrane</keyword>
<sequence>MKSSLIDAQSLSAGINNVYFLTSTTCLLLINSFAIFISSLFDKSRYNFDEYFLGLALFKYLDFKLAMDCRPTIGIIFLDSSSLVANFADEFTFSSSFLFSSCFSFPPLRAFIGHTCFSQRMKRWYICVDTFIISGFSLKLALVSPSFVLQSLNFKKSLSSMILVTSLFTSSNCYLNCSKVCCKSGKLSSRLNCSKSFCKVLISLVKAWISFSNPRTLMICITLHLKCSSTPQSTQIGALCLCQYLVLIFWHNLVVQVTHI</sequence>
<feature type="transmembrane region" description="Helical" evidence="1">
    <location>
        <begin position="124"/>
        <end position="145"/>
    </location>
</feature>
<protein>
    <submittedName>
        <fullName evidence="2">Uncharacterized protein</fullName>
    </submittedName>
</protein>
<dbReference type="AlphaFoldDB" id="A0AAD1XDI3"/>
<keyword evidence="1" id="KW-1133">Transmembrane helix</keyword>
<organism evidence="2 3">
    <name type="scientific">Euplotes crassus</name>
    <dbReference type="NCBI Taxonomy" id="5936"/>
    <lineage>
        <taxon>Eukaryota</taxon>
        <taxon>Sar</taxon>
        <taxon>Alveolata</taxon>
        <taxon>Ciliophora</taxon>
        <taxon>Intramacronucleata</taxon>
        <taxon>Spirotrichea</taxon>
        <taxon>Hypotrichia</taxon>
        <taxon>Euplotida</taxon>
        <taxon>Euplotidae</taxon>
        <taxon>Moneuplotes</taxon>
    </lineage>
</organism>
<gene>
    <name evidence="2" type="ORF">ECRASSUSDP1_LOCUS13607</name>
</gene>
<keyword evidence="1" id="KW-0812">Transmembrane</keyword>
<keyword evidence="3" id="KW-1185">Reference proteome</keyword>
<name>A0AAD1XDI3_EUPCR</name>
<feature type="transmembrane region" description="Helical" evidence="1">
    <location>
        <begin position="20"/>
        <end position="41"/>
    </location>
</feature>
<dbReference type="EMBL" id="CAMPGE010013555">
    <property type="protein sequence ID" value="CAI2372279.1"/>
    <property type="molecule type" value="Genomic_DNA"/>
</dbReference>
<comment type="caution">
    <text evidence="2">The sequence shown here is derived from an EMBL/GenBank/DDBJ whole genome shotgun (WGS) entry which is preliminary data.</text>
</comment>
<evidence type="ECO:0000313" key="2">
    <source>
        <dbReference type="EMBL" id="CAI2372279.1"/>
    </source>
</evidence>
<evidence type="ECO:0000256" key="1">
    <source>
        <dbReference type="SAM" id="Phobius"/>
    </source>
</evidence>
<proteinExistence type="predicted"/>
<reference evidence="2" key="1">
    <citation type="submission" date="2023-07" db="EMBL/GenBank/DDBJ databases">
        <authorList>
            <consortium name="AG Swart"/>
            <person name="Singh M."/>
            <person name="Singh A."/>
            <person name="Seah K."/>
            <person name="Emmerich C."/>
        </authorList>
    </citation>
    <scope>NUCLEOTIDE SEQUENCE</scope>
    <source>
        <strain evidence="2">DP1</strain>
    </source>
</reference>
<evidence type="ECO:0000313" key="3">
    <source>
        <dbReference type="Proteomes" id="UP001295684"/>
    </source>
</evidence>
<accession>A0AAD1XDI3</accession>